<proteinExistence type="predicted"/>
<dbReference type="EMBL" id="JAQFWP010000098">
    <property type="protein sequence ID" value="MDA2808683.1"/>
    <property type="molecule type" value="Genomic_DNA"/>
</dbReference>
<evidence type="ECO:0000313" key="1">
    <source>
        <dbReference type="EMBL" id="MDA2808683.1"/>
    </source>
</evidence>
<evidence type="ECO:0000313" key="2">
    <source>
        <dbReference type="Proteomes" id="UP001165685"/>
    </source>
</evidence>
<reference evidence="1" key="1">
    <citation type="submission" date="2023-01" db="EMBL/GenBank/DDBJ databases">
        <title>Draft genome sequence of Nocardiopsis sp. LSu2-4 isolated from halophytes.</title>
        <authorList>
            <person name="Duangmal K."/>
            <person name="Chantavorakit T."/>
        </authorList>
    </citation>
    <scope>NUCLEOTIDE SEQUENCE</scope>
    <source>
        <strain evidence="1">LSu2-4</strain>
    </source>
</reference>
<dbReference type="RefSeq" id="WP_270681271.1">
    <property type="nucleotide sequence ID" value="NZ_JAQFWP010000098.1"/>
</dbReference>
<comment type="caution">
    <text evidence="1">The sequence shown here is derived from an EMBL/GenBank/DDBJ whole genome shotgun (WGS) entry which is preliminary data.</text>
</comment>
<keyword evidence="2" id="KW-1185">Reference proteome</keyword>
<organism evidence="1 2">
    <name type="scientific">Nocardiopsis suaedae</name>
    <dbReference type="NCBI Taxonomy" id="3018444"/>
    <lineage>
        <taxon>Bacteria</taxon>
        <taxon>Bacillati</taxon>
        <taxon>Actinomycetota</taxon>
        <taxon>Actinomycetes</taxon>
        <taxon>Streptosporangiales</taxon>
        <taxon>Nocardiopsidaceae</taxon>
        <taxon>Nocardiopsis</taxon>
    </lineage>
</organism>
<gene>
    <name evidence="1" type="ORF">O4U47_29530</name>
</gene>
<name>A0ABT4TVF7_9ACTN</name>
<sequence length="176" mass="20057">MDVTYCENWSFKLNGPGTVLTENEARQCWDSGEAFTAVVPGRSPDGRTALVTVCWKRDHLGTAFPDRFGRKGLEYSFRRVDADRLFLKHVFVYEYPNEEPDLRVGKAVRRTEVTYHGEDRLTRVVTDKEARTKEVTDYSDIDFTPNWEPVPEFGNWASVARQDRTPSVADDDGGTG</sequence>
<accession>A0ABT4TVF7</accession>
<dbReference type="Proteomes" id="UP001165685">
    <property type="component" value="Unassembled WGS sequence"/>
</dbReference>
<protein>
    <submittedName>
        <fullName evidence="1">Uncharacterized protein</fullName>
    </submittedName>
</protein>